<dbReference type="InterPro" id="IPR002937">
    <property type="entry name" value="Amino_oxidase"/>
</dbReference>
<dbReference type="InterPro" id="IPR036188">
    <property type="entry name" value="FAD/NAD-bd_sf"/>
</dbReference>
<evidence type="ECO:0000256" key="10">
    <source>
        <dbReference type="ARBA" id="ARBA00023002"/>
    </source>
</evidence>
<protein>
    <recommendedName>
        <fullName evidence="7 12">Coproporphyrinogen III oxidase</fullName>
        <ecNumber evidence="6 12">1.3.3.15</ecNumber>
    </recommendedName>
</protein>
<gene>
    <name evidence="14" type="ORF">MA47_00955</name>
</gene>
<keyword evidence="12" id="KW-0963">Cytoplasm</keyword>
<keyword evidence="11 12" id="KW-0350">Heme biosynthesis</keyword>
<evidence type="ECO:0000256" key="7">
    <source>
        <dbReference type="ARBA" id="ARBA00019046"/>
    </source>
</evidence>
<comment type="function">
    <text evidence="3 12">Involved in coproporphyrin-dependent heme b biosynthesis. Catalyzes the oxidation of coproporphyrinogen III to coproporphyrin III.</text>
</comment>
<dbReference type="Gene3D" id="3.50.50.60">
    <property type="entry name" value="FAD/NAD(P)-binding domain"/>
    <property type="match status" value="1"/>
</dbReference>
<keyword evidence="15" id="KW-1185">Reference proteome</keyword>
<evidence type="ECO:0000259" key="13">
    <source>
        <dbReference type="Pfam" id="PF01593"/>
    </source>
</evidence>
<accession>A0A0A2DP09</accession>
<dbReference type="AlphaFoldDB" id="A0A0A2DP09"/>
<dbReference type="EC" id="1.3.3.15" evidence="6 12"/>
<dbReference type="PANTHER" id="PTHR42923:SF3">
    <property type="entry name" value="PROTOPORPHYRINOGEN OXIDASE"/>
    <property type="match status" value="1"/>
</dbReference>
<proteinExistence type="inferred from homology"/>
<evidence type="ECO:0000256" key="8">
    <source>
        <dbReference type="ARBA" id="ARBA00022630"/>
    </source>
</evidence>
<evidence type="ECO:0000256" key="2">
    <source>
        <dbReference type="ARBA" id="ARBA00001974"/>
    </source>
</evidence>
<evidence type="ECO:0000256" key="4">
    <source>
        <dbReference type="ARBA" id="ARBA00004744"/>
    </source>
</evidence>
<dbReference type="GO" id="GO:0006783">
    <property type="term" value="P:heme biosynthetic process"/>
    <property type="evidence" value="ECO:0007669"/>
    <property type="project" value="UniProtKB-UniRule"/>
</dbReference>
<keyword evidence="9 12" id="KW-0274">FAD</keyword>
<comment type="catalytic activity">
    <reaction evidence="1">
        <text>coproporphyrinogen III + 3 O2 = coproporphyrin III + 3 H2O2</text>
        <dbReference type="Rhea" id="RHEA:43436"/>
        <dbReference type="ChEBI" id="CHEBI:15379"/>
        <dbReference type="ChEBI" id="CHEBI:16240"/>
        <dbReference type="ChEBI" id="CHEBI:57309"/>
        <dbReference type="ChEBI" id="CHEBI:131725"/>
        <dbReference type="EC" id="1.3.3.15"/>
    </reaction>
    <physiologicalReaction direction="left-to-right" evidence="1">
        <dbReference type="Rhea" id="RHEA:43437"/>
    </physiologicalReaction>
</comment>
<evidence type="ECO:0000256" key="3">
    <source>
        <dbReference type="ARBA" id="ARBA00002185"/>
    </source>
</evidence>
<dbReference type="InterPro" id="IPR004572">
    <property type="entry name" value="Protoporphyrinogen_oxidase"/>
</dbReference>
<dbReference type="GO" id="GO:0004729">
    <property type="term" value="F:oxygen-dependent protoporphyrinogen oxidase activity"/>
    <property type="evidence" value="ECO:0007669"/>
    <property type="project" value="UniProtKB-UniRule"/>
</dbReference>
<dbReference type="Pfam" id="PF01593">
    <property type="entry name" value="Amino_oxidase"/>
    <property type="match status" value="1"/>
</dbReference>
<feature type="domain" description="Amine oxidase" evidence="13">
    <location>
        <begin position="16"/>
        <end position="461"/>
    </location>
</feature>
<dbReference type="InterPro" id="IPR050464">
    <property type="entry name" value="Zeta_carotene_desat/Oxidored"/>
</dbReference>
<evidence type="ECO:0000256" key="6">
    <source>
        <dbReference type="ARBA" id="ARBA00012402"/>
    </source>
</evidence>
<dbReference type="SUPFAM" id="SSF54373">
    <property type="entry name" value="FAD-linked reductases, C-terminal domain"/>
    <property type="match status" value="1"/>
</dbReference>
<comment type="caution">
    <text evidence="14">The sequence shown here is derived from an EMBL/GenBank/DDBJ whole genome shotgun (WGS) entry which is preliminary data.</text>
</comment>
<dbReference type="EMBL" id="JRVJ01000001">
    <property type="protein sequence ID" value="KGM19492.1"/>
    <property type="molecule type" value="Genomic_DNA"/>
</dbReference>
<evidence type="ECO:0000256" key="5">
    <source>
        <dbReference type="ARBA" id="ARBA00008310"/>
    </source>
</evidence>
<dbReference type="Gene3D" id="1.10.3110.10">
    <property type="entry name" value="protoporphyrinogen ix oxidase, domain 3"/>
    <property type="match status" value="1"/>
</dbReference>
<evidence type="ECO:0000256" key="1">
    <source>
        <dbReference type="ARBA" id="ARBA00001755"/>
    </source>
</evidence>
<evidence type="ECO:0000256" key="12">
    <source>
        <dbReference type="RuleBase" id="RU364052"/>
    </source>
</evidence>
<dbReference type="Proteomes" id="UP000030145">
    <property type="component" value="Unassembled WGS sequence"/>
</dbReference>
<dbReference type="NCBIfam" id="TIGR00562">
    <property type="entry name" value="proto_IX_ox"/>
    <property type="match status" value="1"/>
</dbReference>
<evidence type="ECO:0000313" key="14">
    <source>
        <dbReference type="EMBL" id="KGM19492.1"/>
    </source>
</evidence>
<keyword evidence="8 12" id="KW-0285">Flavoprotein</keyword>
<evidence type="ECO:0000313" key="15">
    <source>
        <dbReference type="Proteomes" id="UP000030145"/>
    </source>
</evidence>
<evidence type="ECO:0000256" key="9">
    <source>
        <dbReference type="ARBA" id="ARBA00022827"/>
    </source>
</evidence>
<keyword evidence="10 12" id="KW-0560">Oxidoreductase</keyword>
<name>A0A0A2DP09_9CORY</name>
<dbReference type="PANTHER" id="PTHR42923">
    <property type="entry name" value="PROTOPORPHYRINOGEN OXIDASE"/>
    <property type="match status" value="1"/>
</dbReference>
<dbReference type="Gene3D" id="3.90.660.20">
    <property type="entry name" value="Protoporphyrinogen oxidase, mitochondrial, domain 2"/>
    <property type="match status" value="1"/>
</dbReference>
<dbReference type="UniPathway" id="UPA00252"/>
<dbReference type="GO" id="GO:0005737">
    <property type="term" value="C:cytoplasm"/>
    <property type="evidence" value="ECO:0007669"/>
    <property type="project" value="UniProtKB-SubCell"/>
</dbReference>
<reference evidence="14 15" key="1">
    <citation type="submission" date="2014-10" db="EMBL/GenBank/DDBJ databases">
        <title>Whole Genome sequence of Corynebacterium auriscanis strain CIP 106629.</title>
        <authorList>
            <person name="Hassan S.S."/>
            <person name="Jamal S.B."/>
            <person name="Tiwari S."/>
            <person name="Oliveira L.D.C."/>
            <person name="Souza F."/>
            <person name="Mariano D.C."/>
            <person name="Almeida S."/>
            <person name="Dorella F."/>
            <person name="Pereira F."/>
            <person name="Carvalho A."/>
            <person name="Leal C.A."/>
            <person name="Soares S.D.C."/>
            <person name="Figueiredo H.C."/>
            <person name="Silva A."/>
            <person name="Azevedo V.A."/>
        </authorList>
    </citation>
    <scope>NUCLEOTIDE SEQUENCE [LARGE SCALE GENOMIC DNA]</scope>
    <source>
        <strain evidence="14 15">CIP 106629</strain>
    </source>
</reference>
<sequence>MTKLRGLRIAVIGGGIAGVSAAWRLRRQLGESARIFICEAYDRLGGKLKTVDFVGGPVDMGAEAYLSLRSDFTDLVRDVGLEHALEEPSGLPSGLFAEGALVDIPRTTLMGIPHEGASIAHIVGEDQARRVDEEKSGQPMTWSPEQDTTVGQLVEARFGRTVVDRLVSPLLGGVYSCTAYDLGVRATMPDLAAKLDELGEGGRAFFLSDAVGQILDGRRKRSNGSGAVFKSFNCGYRGLVDAMVKQANPEVFLNTGVESIGRTRNGWYVEPLGEFDALVIATPAPTAAVLLEHMVPTAAEVLHSVELASSVVVGMRMASAHGIPERSGVLLGADAPTDAKAFTFSSRKWPHLGERGGAFVRASFGTFSQPWYLETDDRALLTYAIDDLAKVTGERKRPEEFFVQRWWGGIPRYGVGYRESMAVAYKEVQRTRGIALAGSMLDGVGVPAAAATGIRAADEILQEML</sequence>
<comment type="subcellular location">
    <subcellularLocation>
        <location evidence="12">Cytoplasm</location>
    </subcellularLocation>
</comment>
<comment type="similarity">
    <text evidence="5 12">Belongs to the protoporphyrinogen/coproporphyrinogen oxidase family. Coproporphyrinogen III oxidase subfamily.</text>
</comment>
<comment type="cofactor">
    <cofactor evidence="2 12">
        <name>FAD</name>
        <dbReference type="ChEBI" id="CHEBI:57692"/>
    </cofactor>
</comment>
<organism evidence="14 15">
    <name type="scientific">Corynebacterium auriscanis</name>
    <dbReference type="NCBI Taxonomy" id="99807"/>
    <lineage>
        <taxon>Bacteria</taxon>
        <taxon>Bacillati</taxon>
        <taxon>Actinomycetota</taxon>
        <taxon>Actinomycetes</taxon>
        <taxon>Mycobacteriales</taxon>
        <taxon>Corynebacteriaceae</taxon>
        <taxon>Corynebacterium</taxon>
    </lineage>
</organism>
<evidence type="ECO:0000256" key="11">
    <source>
        <dbReference type="ARBA" id="ARBA00023133"/>
    </source>
</evidence>
<comment type="pathway">
    <text evidence="4 12">Porphyrin-containing compound metabolism; protoheme biosynthesis.</text>
</comment>
<dbReference type="SUPFAM" id="SSF51905">
    <property type="entry name" value="FAD/NAD(P)-binding domain"/>
    <property type="match status" value="1"/>
</dbReference>